<dbReference type="AlphaFoldDB" id="A0A2G9ZL33"/>
<evidence type="ECO:0000313" key="3">
    <source>
        <dbReference type="Proteomes" id="UP000230729"/>
    </source>
</evidence>
<sequence>MNKKIINSLIVLSLATALAIGSTFAYFNDTEISRNNIFTAGSIDLKVDHAFLSYNGGECVQECVENLGENLIKNGSFENPEVTSGAKWQIFPSGASGLEWTVEWAGNQAVFNGRNRPEPALIEFHEGVLGNAQDGDQYTELDSDWFGASDPLSGEPALVRIYQDVATVPGARYNLHYYYAPRSNIAAAENIMTVSVDGVQVAAHNPPASGSSIVWSEYTYEFTAAGASTRIGFAGGGPDNSTGVFLDDVKLCPYTCTYEVAGGNCSLWGEKDLEPGDTFWNFDDVKPGDWGINIISLHAYDNDAYVCLIAHDIEDQENGLADPETKAGDISAEEGELSRFLETFAWEDVNGNNAYDDGDIIISGPGIPFNIALGKIALAASQTKYIGVAWCLGEQTLDGFAIVCNGNPVPDSAQTDIMNASFTAYAAQQRNNNDFACTDVILPARGQEQAEP</sequence>
<comment type="caution">
    <text evidence="2">The sequence shown here is derived from an EMBL/GenBank/DDBJ whole genome shotgun (WGS) entry which is preliminary data.</text>
</comment>
<reference evidence="2 3" key="1">
    <citation type="submission" date="2017-09" db="EMBL/GenBank/DDBJ databases">
        <title>Depth-based differentiation of microbial function through sediment-hosted aquifers and enrichment of novel symbionts in the deep terrestrial subsurface.</title>
        <authorList>
            <person name="Probst A.J."/>
            <person name="Ladd B."/>
            <person name="Jarett J.K."/>
            <person name="Geller-Mcgrath D.E."/>
            <person name="Sieber C.M."/>
            <person name="Emerson J.B."/>
            <person name="Anantharaman K."/>
            <person name="Thomas B.C."/>
            <person name="Malmstrom R."/>
            <person name="Stieglmeier M."/>
            <person name="Klingl A."/>
            <person name="Woyke T."/>
            <person name="Ryan C.M."/>
            <person name="Banfield J.F."/>
        </authorList>
    </citation>
    <scope>NUCLEOTIDE SEQUENCE [LARGE SCALE GENOMIC DNA]</scope>
    <source>
        <strain evidence="2">CG23_combo_of_CG06-09_8_20_14_all_49_15</strain>
    </source>
</reference>
<accession>A0A2G9ZL33</accession>
<feature type="chain" id="PRO_5013795893" description="DUF642 domain-containing protein" evidence="1">
    <location>
        <begin position="28"/>
        <end position="452"/>
    </location>
</feature>
<gene>
    <name evidence="2" type="ORF">COX22_01970</name>
</gene>
<dbReference type="InterPro" id="IPR023833">
    <property type="entry name" value="Signal_pept_SipW-depend-type"/>
</dbReference>
<dbReference type="EMBL" id="PCSD01000041">
    <property type="protein sequence ID" value="PIP33893.1"/>
    <property type="molecule type" value="Genomic_DNA"/>
</dbReference>
<keyword evidence="1" id="KW-0732">Signal</keyword>
<name>A0A2G9ZL33_9BACT</name>
<protein>
    <recommendedName>
        <fullName evidence="4">DUF642 domain-containing protein</fullName>
    </recommendedName>
</protein>
<dbReference type="Gene3D" id="2.60.120.260">
    <property type="entry name" value="Galactose-binding domain-like"/>
    <property type="match status" value="1"/>
</dbReference>
<proteinExistence type="predicted"/>
<dbReference type="Proteomes" id="UP000230729">
    <property type="component" value="Unassembled WGS sequence"/>
</dbReference>
<evidence type="ECO:0008006" key="4">
    <source>
        <dbReference type="Google" id="ProtNLM"/>
    </source>
</evidence>
<organism evidence="2 3">
    <name type="scientific">Candidatus Falkowbacteria bacterium CG23_combo_of_CG06-09_8_20_14_all_49_15</name>
    <dbReference type="NCBI Taxonomy" id="1974572"/>
    <lineage>
        <taxon>Bacteria</taxon>
        <taxon>Candidatus Falkowiibacteriota</taxon>
    </lineage>
</organism>
<evidence type="ECO:0000313" key="2">
    <source>
        <dbReference type="EMBL" id="PIP33893.1"/>
    </source>
</evidence>
<dbReference type="NCBIfam" id="TIGR04088">
    <property type="entry name" value="cognate_SipW"/>
    <property type="match status" value="1"/>
</dbReference>
<dbReference type="InterPro" id="IPR022121">
    <property type="entry name" value="Peptidase_M73_camelysin"/>
</dbReference>
<feature type="signal peptide" evidence="1">
    <location>
        <begin position="1"/>
        <end position="27"/>
    </location>
</feature>
<dbReference type="Pfam" id="PF12389">
    <property type="entry name" value="Peptidase_M73"/>
    <property type="match status" value="1"/>
</dbReference>
<evidence type="ECO:0000256" key="1">
    <source>
        <dbReference type="SAM" id="SignalP"/>
    </source>
</evidence>